<evidence type="ECO:0000313" key="2">
    <source>
        <dbReference type="WBParaSite" id="PgE177_g002_t01"/>
    </source>
</evidence>
<accession>A0A915A3P2</accession>
<keyword evidence="1" id="KW-1185">Reference proteome</keyword>
<dbReference type="WBParaSite" id="PgE177_g002_t01">
    <property type="protein sequence ID" value="PgE177_g002_t01"/>
    <property type="gene ID" value="PgE177_g002"/>
</dbReference>
<reference evidence="2" key="1">
    <citation type="submission" date="2022-11" db="UniProtKB">
        <authorList>
            <consortium name="WormBaseParasite"/>
        </authorList>
    </citation>
    <scope>IDENTIFICATION</scope>
</reference>
<proteinExistence type="predicted"/>
<protein>
    <submittedName>
        <fullName evidence="2">Glycosyltransferase family 92 protein</fullName>
    </submittedName>
</protein>
<organism evidence="1 2">
    <name type="scientific">Parascaris univalens</name>
    <name type="common">Nematode worm</name>
    <dbReference type="NCBI Taxonomy" id="6257"/>
    <lineage>
        <taxon>Eukaryota</taxon>
        <taxon>Metazoa</taxon>
        <taxon>Ecdysozoa</taxon>
        <taxon>Nematoda</taxon>
        <taxon>Chromadorea</taxon>
        <taxon>Rhabditida</taxon>
        <taxon>Spirurina</taxon>
        <taxon>Ascaridomorpha</taxon>
        <taxon>Ascaridoidea</taxon>
        <taxon>Ascarididae</taxon>
        <taxon>Parascaris</taxon>
    </lineage>
</organism>
<dbReference type="AlphaFoldDB" id="A0A915A3P2"/>
<dbReference type="Proteomes" id="UP000887569">
    <property type="component" value="Unplaced"/>
</dbReference>
<sequence>MKCIFRSIGVTRFLSFHDLDEFVMPTSMHGLTALFFAICKGDIASYRIPARYFQLEEDLAVTLNNKKSVKRLDPLYTKCVVRPEMIFKQVYISIRWTFPLPTARMKVSKL</sequence>
<name>A0A915A3P2_PARUN</name>
<evidence type="ECO:0000313" key="1">
    <source>
        <dbReference type="Proteomes" id="UP000887569"/>
    </source>
</evidence>